<proteinExistence type="predicted"/>
<sequence>MFLTAPGIWAASEIGEAQGPRHIDTRQLVHWIVATNANVIDQGFAQEAATHRVQAEKDLYRPVWTSGISTEHEQRRRSSSEYSSFLASAETEADETTNSLETGLTLLLPTGGDASLNYSYFDLESNLIDDNPEYNYRLELMLKQPLLRGLGRGVTETGKRIAILEEDAAKMACRQQLMETSGEAAQLYWQLYRAYEVLAIRKAALDNANKLLLDRQSLVSKGRAPRAELLETRATIADRKSELARAEQIMTQVLTEIRISLNANKATLDDFRLEPVQPPDFKSLEHIGINERKDYALSHHPEYRLMEIRQQLAMERFEYADHMKRLKLDFEVGCSFDGLDPDRSNAFHDSMSSEYMDWQAGLFLEVPLGGNIRAKSEALAQKALLDQAKHRCVALGNRLANDIEGRWDQLQRAYEEVREVEASVGLHKELLSVEQNLFKHGRTRLRDVIEREILLDNARQRFVETAARVEIARIALMMADGRLLEEYGIFLE</sequence>
<reference evidence="7 8" key="1">
    <citation type="submission" date="2019-11" db="EMBL/GenBank/DDBJ databases">
        <title>Comparative genomics of hydrocarbon-degrading Desulfosarcina strains.</title>
        <authorList>
            <person name="Watanabe M."/>
            <person name="Kojima H."/>
            <person name="Fukui M."/>
        </authorList>
    </citation>
    <scope>NUCLEOTIDE SEQUENCE [LARGE SCALE GENOMIC DNA]</scope>
    <source>
        <strain evidence="7 8">28bB2T</strain>
    </source>
</reference>
<dbReference type="GO" id="GO:0015562">
    <property type="term" value="F:efflux transmembrane transporter activity"/>
    <property type="evidence" value="ECO:0007669"/>
    <property type="project" value="InterPro"/>
</dbReference>
<keyword evidence="5" id="KW-0998">Cell outer membrane</keyword>
<keyword evidence="2" id="KW-1134">Transmembrane beta strand</keyword>
<evidence type="ECO:0008006" key="9">
    <source>
        <dbReference type="Google" id="ProtNLM"/>
    </source>
</evidence>
<dbReference type="Gene3D" id="1.20.1600.10">
    <property type="entry name" value="Outer membrane efflux proteins (OEP)"/>
    <property type="match status" value="1"/>
</dbReference>
<evidence type="ECO:0000256" key="1">
    <source>
        <dbReference type="ARBA" id="ARBA00004442"/>
    </source>
</evidence>
<comment type="subcellular location">
    <subcellularLocation>
        <location evidence="1">Cell outer membrane</location>
    </subcellularLocation>
</comment>
<feature type="compositionally biased region" description="Basic and acidic residues" evidence="6">
    <location>
        <begin position="70"/>
        <end position="79"/>
    </location>
</feature>
<dbReference type="RefSeq" id="WP_173179529.1">
    <property type="nucleotide sequence ID" value="NZ_AP021876.1"/>
</dbReference>
<dbReference type="Proteomes" id="UP000425960">
    <property type="component" value="Chromosome"/>
</dbReference>
<name>A0A5K7ZL31_9BACT</name>
<dbReference type="GO" id="GO:0015288">
    <property type="term" value="F:porin activity"/>
    <property type="evidence" value="ECO:0007669"/>
    <property type="project" value="TreeGrafter"/>
</dbReference>
<evidence type="ECO:0000256" key="3">
    <source>
        <dbReference type="ARBA" id="ARBA00022692"/>
    </source>
</evidence>
<dbReference type="AlphaFoldDB" id="A0A5K7ZL31"/>
<dbReference type="PANTHER" id="PTHR30026:SF23">
    <property type="entry name" value="TO APRF-PUTATIVE OUTER MEMBRANE EFFLUX PROTEIN OR SECRETED ALKALINE PHOSPHATASE-RELATED"/>
    <property type="match status" value="1"/>
</dbReference>
<dbReference type="PANTHER" id="PTHR30026">
    <property type="entry name" value="OUTER MEMBRANE PROTEIN TOLC"/>
    <property type="match status" value="1"/>
</dbReference>
<evidence type="ECO:0000313" key="7">
    <source>
        <dbReference type="EMBL" id="BBO82882.1"/>
    </source>
</evidence>
<organism evidence="7 8">
    <name type="scientific">Desulfosarcina ovata subsp. sediminis</name>
    <dbReference type="NCBI Taxonomy" id="885957"/>
    <lineage>
        <taxon>Bacteria</taxon>
        <taxon>Pseudomonadati</taxon>
        <taxon>Thermodesulfobacteriota</taxon>
        <taxon>Desulfobacteria</taxon>
        <taxon>Desulfobacterales</taxon>
        <taxon>Desulfosarcinaceae</taxon>
        <taxon>Desulfosarcina</taxon>
    </lineage>
</organism>
<feature type="region of interest" description="Disordered" evidence="6">
    <location>
        <begin position="70"/>
        <end position="98"/>
    </location>
</feature>
<protein>
    <recommendedName>
        <fullName evidence="9">Transporter</fullName>
    </recommendedName>
</protein>
<dbReference type="EMBL" id="AP021876">
    <property type="protein sequence ID" value="BBO82882.1"/>
    <property type="molecule type" value="Genomic_DNA"/>
</dbReference>
<dbReference type="KEGG" id="dov:DSCO28_34480"/>
<gene>
    <name evidence="7" type="ORF">DSCO28_34480</name>
</gene>
<keyword evidence="4" id="KW-0472">Membrane</keyword>
<evidence type="ECO:0000256" key="5">
    <source>
        <dbReference type="ARBA" id="ARBA00023237"/>
    </source>
</evidence>
<dbReference type="GO" id="GO:0009279">
    <property type="term" value="C:cell outer membrane"/>
    <property type="evidence" value="ECO:0007669"/>
    <property type="project" value="UniProtKB-SubCell"/>
</dbReference>
<dbReference type="GO" id="GO:1990281">
    <property type="term" value="C:efflux pump complex"/>
    <property type="evidence" value="ECO:0007669"/>
    <property type="project" value="TreeGrafter"/>
</dbReference>
<evidence type="ECO:0000256" key="6">
    <source>
        <dbReference type="SAM" id="MobiDB-lite"/>
    </source>
</evidence>
<dbReference type="SUPFAM" id="SSF56954">
    <property type="entry name" value="Outer membrane efflux proteins (OEP)"/>
    <property type="match status" value="1"/>
</dbReference>
<evidence type="ECO:0000313" key="8">
    <source>
        <dbReference type="Proteomes" id="UP000425960"/>
    </source>
</evidence>
<evidence type="ECO:0000256" key="2">
    <source>
        <dbReference type="ARBA" id="ARBA00022452"/>
    </source>
</evidence>
<dbReference type="InterPro" id="IPR051906">
    <property type="entry name" value="TolC-like"/>
</dbReference>
<keyword evidence="3" id="KW-0812">Transmembrane</keyword>
<evidence type="ECO:0000256" key="4">
    <source>
        <dbReference type="ARBA" id="ARBA00023136"/>
    </source>
</evidence>
<accession>A0A5K7ZL31</accession>